<protein>
    <submittedName>
        <fullName evidence="3">Cupin 2, conserved barrel</fullName>
    </submittedName>
</protein>
<dbReference type="InterPro" id="IPR052538">
    <property type="entry name" value="Flavonoid_dioxygenase-like"/>
</dbReference>
<accession>Q134W7</accession>
<dbReference type="InterPro" id="IPR013096">
    <property type="entry name" value="Cupin_2"/>
</dbReference>
<dbReference type="PANTHER" id="PTHR43346">
    <property type="entry name" value="LIGAND BINDING DOMAIN PROTEIN, PUTATIVE (AFU_ORTHOLOGUE AFUA_6G14370)-RELATED"/>
    <property type="match status" value="1"/>
</dbReference>
<dbReference type="Pfam" id="PF07883">
    <property type="entry name" value="Cupin_2"/>
    <property type="match status" value="1"/>
</dbReference>
<dbReference type="HOGENOM" id="CLU_090569_2_0_5"/>
<evidence type="ECO:0000313" key="4">
    <source>
        <dbReference type="Proteomes" id="UP000001818"/>
    </source>
</evidence>
<dbReference type="eggNOG" id="COG0662">
    <property type="taxonomic scope" value="Bacteria"/>
</dbReference>
<dbReference type="Proteomes" id="UP000001818">
    <property type="component" value="Chromosome"/>
</dbReference>
<feature type="region of interest" description="Disordered" evidence="1">
    <location>
        <begin position="165"/>
        <end position="187"/>
    </location>
</feature>
<dbReference type="Gene3D" id="2.60.120.10">
    <property type="entry name" value="Jelly Rolls"/>
    <property type="match status" value="1"/>
</dbReference>
<dbReference type="AlphaFoldDB" id="Q134W7"/>
<feature type="compositionally biased region" description="Low complexity" evidence="1">
    <location>
        <begin position="165"/>
        <end position="175"/>
    </location>
</feature>
<sequence>MGRNCSHHNNLPMSYRCETCSHGISRSHVVSNIVETIQDIGPQPQSFDIERATKDNTNYRTVAWSGRYLQVTLMSIPPGGEIGLEAHPETDQFLRLDAGKGRVQMGAAKDRLSFEKDVSDGWCVLVPAGTWHNVTNIGATPMQVYTIYAPAHHAPGKVQDTAAAAKADTNDEPAAWSVQPKHASDKH</sequence>
<dbReference type="PANTHER" id="PTHR43346:SF1">
    <property type="entry name" value="QUERCETIN 2,3-DIOXYGENASE-RELATED"/>
    <property type="match status" value="1"/>
</dbReference>
<dbReference type="STRING" id="316057.RPD_3146"/>
<evidence type="ECO:0000259" key="2">
    <source>
        <dbReference type="Pfam" id="PF07883"/>
    </source>
</evidence>
<reference evidence="3 4" key="1">
    <citation type="submission" date="2006-03" db="EMBL/GenBank/DDBJ databases">
        <title>Complete sequence of Rhodopseudomonas palustris BisB5.</title>
        <authorList>
            <consortium name="US DOE Joint Genome Institute"/>
            <person name="Copeland A."/>
            <person name="Lucas S."/>
            <person name="Lapidus A."/>
            <person name="Barry K."/>
            <person name="Detter J.C."/>
            <person name="Glavina del Rio T."/>
            <person name="Hammon N."/>
            <person name="Israni S."/>
            <person name="Dalin E."/>
            <person name="Tice H."/>
            <person name="Pitluck S."/>
            <person name="Chain P."/>
            <person name="Malfatti S."/>
            <person name="Shin M."/>
            <person name="Vergez L."/>
            <person name="Schmutz J."/>
            <person name="Larimer F."/>
            <person name="Land M."/>
            <person name="Hauser L."/>
            <person name="Pelletier D.A."/>
            <person name="Kyrpides N."/>
            <person name="Lykidis A."/>
            <person name="Oda Y."/>
            <person name="Harwood C.S."/>
            <person name="Richardson P."/>
        </authorList>
    </citation>
    <scope>NUCLEOTIDE SEQUENCE [LARGE SCALE GENOMIC DNA]</scope>
    <source>
        <strain evidence="3 4">BisB5</strain>
    </source>
</reference>
<dbReference type="KEGG" id="rpd:RPD_3146"/>
<feature type="domain" description="Cupin type-2" evidence="2">
    <location>
        <begin position="73"/>
        <end position="148"/>
    </location>
</feature>
<gene>
    <name evidence="3" type="ordered locus">RPD_3146</name>
</gene>
<dbReference type="SUPFAM" id="SSF51182">
    <property type="entry name" value="RmlC-like cupins"/>
    <property type="match status" value="1"/>
</dbReference>
<dbReference type="EMBL" id="CP000283">
    <property type="protein sequence ID" value="ABE40372.1"/>
    <property type="molecule type" value="Genomic_DNA"/>
</dbReference>
<proteinExistence type="predicted"/>
<dbReference type="CDD" id="cd02223">
    <property type="entry name" value="cupin_Bh2720-like"/>
    <property type="match status" value="1"/>
</dbReference>
<evidence type="ECO:0000256" key="1">
    <source>
        <dbReference type="SAM" id="MobiDB-lite"/>
    </source>
</evidence>
<organism evidence="3 4">
    <name type="scientific">Rhodopseudomonas palustris (strain BisB5)</name>
    <dbReference type="NCBI Taxonomy" id="316057"/>
    <lineage>
        <taxon>Bacteria</taxon>
        <taxon>Pseudomonadati</taxon>
        <taxon>Pseudomonadota</taxon>
        <taxon>Alphaproteobacteria</taxon>
        <taxon>Hyphomicrobiales</taxon>
        <taxon>Nitrobacteraceae</taxon>
        <taxon>Rhodopseudomonas</taxon>
    </lineage>
</organism>
<evidence type="ECO:0000313" key="3">
    <source>
        <dbReference type="EMBL" id="ABE40372.1"/>
    </source>
</evidence>
<dbReference type="InterPro" id="IPR014710">
    <property type="entry name" value="RmlC-like_jellyroll"/>
</dbReference>
<dbReference type="InterPro" id="IPR011051">
    <property type="entry name" value="RmlC_Cupin_sf"/>
</dbReference>
<name>Q134W7_RHOPS</name>